<name>A0A9X7BSP3_BACTU</name>
<evidence type="ECO:0000313" key="2">
    <source>
        <dbReference type="Proteomes" id="UP000223366"/>
    </source>
</evidence>
<sequence length="165" mass="18763">MKLQTGDIVLVKGNTPIISRLIRWVTSSDYTHVGMIIADDLILEIDINKDLAIRPMKHEVYDIYRYTKGLTSQQRTKIIKQSIRRAKLNKGYDWRHIISFALQKVFRTSTVFEEANKVVCSEIVDNIYNDIGIDLVPNCEDGDVTPGQLAASPYLTKLFSCKQAA</sequence>
<organism evidence="1 2">
    <name type="scientific">Bacillus thuringiensis</name>
    <dbReference type="NCBI Taxonomy" id="1428"/>
    <lineage>
        <taxon>Bacteria</taxon>
        <taxon>Bacillati</taxon>
        <taxon>Bacillota</taxon>
        <taxon>Bacilli</taxon>
        <taxon>Bacillales</taxon>
        <taxon>Bacillaceae</taxon>
        <taxon>Bacillus</taxon>
        <taxon>Bacillus cereus group</taxon>
    </lineage>
</organism>
<protein>
    <recommendedName>
        <fullName evidence="3">Permuted papain-like amidase YaeF/Yiix C92 family enzyme</fullName>
    </recommendedName>
</protein>
<reference evidence="1 2" key="1">
    <citation type="submission" date="2017-09" db="EMBL/GenBank/DDBJ databases">
        <title>Large-scale bioinformatics analysis of Bacillus genomes uncovers conserved roles of natural products in bacterial physiology.</title>
        <authorList>
            <consortium name="Agbiome Team Llc"/>
            <person name="Bleich R.M."/>
            <person name="Grubbs K.J."/>
            <person name="Santa Maria K.C."/>
            <person name="Allen S.E."/>
            <person name="Farag S."/>
            <person name="Shank E.A."/>
            <person name="Bowers A."/>
        </authorList>
    </citation>
    <scope>NUCLEOTIDE SEQUENCE [LARGE SCALE GENOMIC DNA]</scope>
    <source>
        <strain evidence="1 2">AFS060060</strain>
    </source>
</reference>
<comment type="caution">
    <text evidence="1">The sequence shown here is derived from an EMBL/GenBank/DDBJ whole genome shotgun (WGS) entry which is preliminary data.</text>
</comment>
<evidence type="ECO:0000313" key="1">
    <source>
        <dbReference type="EMBL" id="PFV35640.1"/>
    </source>
</evidence>
<evidence type="ECO:0008006" key="3">
    <source>
        <dbReference type="Google" id="ProtNLM"/>
    </source>
</evidence>
<accession>A0A9X7BSP3</accession>
<dbReference type="Proteomes" id="UP000223366">
    <property type="component" value="Unassembled WGS sequence"/>
</dbReference>
<dbReference type="AlphaFoldDB" id="A0A9X7BSP3"/>
<dbReference type="Pfam" id="PF05708">
    <property type="entry name" value="Peptidase_C92"/>
    <property type="match status" value="1"/>
</dbReference>
<dbReference type="Gene3D" id="3.90.1720.10">
    <property type="entry name" value="endopeptidase domain like (from Nostoc punctiforme)"/>
    <property type="match status" value="1"/>
</dbReference>
<dbReference type="EMBL" id="NVDU01000003">
    <property type="protein sequence ID" value="PFV35640.1"/>
    <property type="molecule type" value="Genomic_DNA"/>
</dbReference>
<dbReference type="RefSeq" id="WP_098205241.1">
    <property type="nucleotide sequence ID" value="NZ_NTYX01000011.1"/>
</dbReference>
<dbReference type="InterPro" id="IPR024453">
    <property type="entry name" value="Peptidase_C92"/>
</dbReference>
<dbReference type="SUPFAM" id="SSF54001">
    <property type="entry name" value="Cysteine proteinases"/>
    <property type="match status" value="1"/>
</dbReference>
<dbReference type="InterPro" id="IPR038765">
    <property type="entry name" value="Papain-like_cys_pep_sf"/>
</dbReference>
<proteinExistence type="predicted"/>
<gene>
    <name evidence="1" type="ORF">COK99_01075</name>
</gene>